<proteinExistence type="predicted"/>
<dbReference type="OrthoDB" id="5104431at2759"/>
<feature type="region of interest" description="Disordered" evidence="1">
    <location>
        <begin position="458"/>
        <end position="484"/>
    </location>
</feature>
<gene>
    <name evidence="2" type="ORF">FOXB_16961</name>
</gene>
<evidence type="ECO:0000256" key="1">
    <source>
        <dbReference type="SAM" id="MobiDB-lite"/>
    </source>
</evidence>
<comment type="caution">
    <text evidence="2">The sequence shown here is derived from an EMBL/GenBank/DDBJ whole genome shotgun (WGS) entry which is preliminary data.</text>
</comment>
<organism evidence="2">
    <name type="scientific">Fusarium oxysporum (strain Fo5176)</name>
    <name type="common">Fusarium vascular wilt</name>
    <dbReference type="NCBI Taxonomy" id="660025"/>
    <lineage>
        <taxon>Eukaryota</taxon>
        <taxon>Fungi</taxon>
        <taxon>Dikarya</taxon>
        <taxon>Ascomycota</taxon>
        <taxon>Pezizomycotina</taxon>
        <taxon>Sordariomycetes</taxon>
        <taxon>Hypocreomycetidae</taxon>
        <taxon>Hypocreales</taxon>
        <taxon>Nectriaceae</taxon>
        <taxon>Fusarium</taxon>
        <taxon>Fusarium oxysporum species complex</taxon>
    </lineage>
</organism>
<dbReference type="STRING" id="660025.F9GE77"/>
<dbReference type="AlphaFoldDB" id="F9GE77"/>
<dbReference type="EMBL" id="AFQF01006108">
    <property type="protein sequence ID" value="EGU72530.1"/>
    <property type="molecule type" value="Genomic_DNA"/>
</dbReference>
<evidence type="ECO:0000313" key="2">
    <source>
        <dbReference type="EMBL" id="EGU72530.1"/>
    </source>
</evidence>
<name>F9GE77_FUSOF</name>
<feature type="compositionally biased region" description="Basic and acidic residues" evidence="1">
    <location>
        <begin position="458"/>
        <end position="474"/>
    </location>
</feature>
<sequence>MDCPEKAKEYADKAIALAVEETARAYYQHFLAKLGSYWDRVRNKVGHQSLSALSRLQRAQDESTADTARILSAQTIRAIYEEAWAGYNQATSAGCDLAEQAAGGNMPDELPCWMATRQRLPPKDSWSDFVFGVLFHHPHAQPKWSQLHFLQLYRSFRELWGDVSVWAGQFDKHFGIRIGHYIRVMFNTDRSKEVGTSHGEGTWYHGKPPFFQIQLWAPYFSPPQRQKGIPLSSVYHCLRYPDGLSPSITSSVPTARDFQALDELIREHWIEIVDDVDVLCSASHSYIRRHCRSALLYVRFLSGPTWGQDGGVSFMLPWSIKPQDIQDCVEEDVFRVPVVHKSIPKHMLESIVSQPTFFLPTRDNVLGLLETIESLPGHSASFIARLSWTKCRMDNGGDQYDLRSHLGVKKQVAEPSDRRQMLLEQFLRQTEPPETEATSENILDVVVVQEGNEYEVMREGEVADEDGGRSHGDDNIFSEDSDSG</sequence>
<protein>
    <submittedName>
        <fullName evidence="2">Uncharacterized protein</fullName>
    </submittedName>
</protein>
<reference evidence="2" key="1">
    <citation type="journal article" date="2012" name="Mol. Plant Microbe Interact.">
        <title>A highly conserved effector in Fusarium oxysporum is required for full virulence on Arabidopsis.</title>
        <authorList>
            <person name="Thatcher L.F."/>
            <person name="Gardiner D.M."/>
            <person name="Kazan K."/>
            <person name="Manners J."/>
        </authorList>
    </citation>
    <scope>NUCLEOTIDE SEQUENCE [LARGE SCALE GENOMIC DNA]</scope>
    <source>
        <strain evidence="2">Fo5176</strain>
    </source>
</reference>
<accession>F9GE77</accession>